<dbReference type="InterPro" id="IPR007194">
    <property type="entry name" value="TRAPP_component"/>
</dbReference>
<dbReference type="InterPro" id="IPR024096">
    <property type="entry name" value="NO_sig/Golgi_transp_ligand-bd"/>
</dbReference>
<dbReference type="AlphaFoldDB" id="A0A4S2N7U8"/>
<dbReference type="EMBL" id="ML220112">
    <property type="protein sequence ID" value="TGZ85234.1"/>
    <property type="molecule type" value="Genomic_DNA"/>
</dbReference>
<dbReference type="PANTHER" id="PTHR12817">
    <property type="entry name" value="TRAFFICKING PROTEIN PARTICLE COMPLEX SUBUNIT 6B"/>
    <property type="match status" value="1"/>
</dbReference>
<dbReference type="Proteomes" id="UP000298138">
    <property type="component" value="Unassembled WGS sequence"/>
</dbReference>
<dbReference type="Pfam" id="PF04051">
    <property type="entry name" value="TRAPP"/>
    <property type="match status" value="1"/>
</dbReference>
<dbReference type="GO" id="GO:0005802">
    <property type="term" value="C:trans-Golgi network"/>
    <property type="evidence" value="ECO:0007669"/>
    <property type="project" value="TreeGrafter"/>
</dbReference>
<comment type="similarity">
    <text evidence="1">Belongs to the TRAPP small subunits family. BET3 subfamily.</text>
</comment>
<dbReference type="CDD" id="cd14944">
    <property type="entry name" value="TRAPPC6A_Trs33"/>
    <property type="match status" value="1"/>
</dbReference>
<dbReference type="GO" id="GO:0005801">
    <property type="term" value="C:cis-Golgi network"/>
    <property type="evidence" value="ECO:0007669"/>
    <property type="project" value="TreeGrafter"/>
</dbReference>
<dbReference type="Gene3D" id="3.30.1380.20">
    <property type="entry name" value="Trafficking protein particle complex subunit 3"/>
    <property type="match status" value="1"/>
</dbReference>
<evidence type="ECO:0000313" key="2">
    <source>
        <dbReference type="EMBL" id="TGZ85234.1"/>
    </source>
</evidence>
<protein>
    <submittedName>
        <fullName evidence="2">Transport protein particle component</fullName>
    </submittedName>
</protein>
<dbReference type="GO" id="GO:0006888">
    <property type="term" value="P:endoplasmic reticulum to Golgi vesicle-mediated transport"/>
    <property type="evidence" value="ECO:0007669"/>
    <property type="project" value="TreeGrafter"/>
</dbReference>
<dbReference type="InterPro" id="IPR037992">
    <property type="entry name" value="TRAPPC6/Trs33"/>
</dbReference>
<sequence>MSFESTTAPPFTSADPHATFLNSTALDLLLIELVPLARRLSSPHPSSSSSSQPLPATTEDASDDALFLRLEALGYKVGQGLVERFSRDRPRMVETLDVIKFVCKDLWMICWRKQVDNLKTNHRGVYVLTDNSFRPLSKMSTEPGGNGVLRAQPYLWFPCGVLRGALANMGIEATVHAECTELPGAVFKIETAQKAPLV</sequence>
<organism evidence="2 3">
    <name type="scientific">Ascodesmis nigricans</name>
    <dbReference type="NCBI Taxonomy" id="341454"/>
    <lineage>
        <taxon>Eukaryota</taxon>
        <taxon>Fungi</taxon>
        <taxon>Dikarya</taxon>
        <taxon>Ascomycota</taxon>
        <taxon>Pezizomycotina</taxon>
        <taxon>Pezizomycetes</taxon>
        <taxon>Pezizales</taxon>
        <taxon>Ascodesmidaceae</taxon>
        <taxon>Ascodesmis</taxon>
    </lineage>
</organism>
<evidence type="ECO:0000256" key="1">
    <source>
        <dbReference type="ARBA" id="ARBA00006218"/>
    </source>
</evidence>
<gene>
    <name evidence="2" type="ORF">EX30DRAFT_337624</name>
</gene>
<dbReference type="InParanoid" id="A0A4S2N7U8"/>
<proteinExistence type="inferred from homology"/>
<accession>A0A4S2N7U8</accession>
<keyword evidence="3" id="KW-1185">Reference proteome</keyword>
<name>A0A4S2N7U8_9PEZI</name>
<dbReference type="GO" id="GO:0030008">
    <property type="term" value="C:TRAPP complex"/>
    <property type="evidence" value="ECO:0007669"/>
    <property type="project" value="TreeGrafter"/>
</dbReference>
<evidence type="ECO:0000313" key="3">
    <source>
        <dbReference type="Proteomes" id="UP000298138"/>
    </source>
</evidence>
<reference evidence="2 3" key="1">
    <citation type="submission" date="2019-04" db="EMBL/GenBank/DDBJ databases">
        <title>Comparative genomics and transcriptomics to analyze fruiting body development in filamentous ascomycetes.</title>
        <authorList>
            <consortium name="DOE Joint Genome Institute"/>
            <person name="Lutkenhaus R."/>
            <person name="Traeger S."/>
            <person name="Breuer J."/>
            <person name="Kuo A."/>
            <person name="Lipzen A."/>
            <person name="Pangilinan J."/>
            <person name="Dilworth D."/>
            <person name="Sandor L."/>
            <person name="Poggeler S."/>
            <person name="Barry K."/>
            <person name="Grigoriev I.V."/>
            <person name="Nowrousian M."/>
        </authorList>
    </citation>
    <scope>NUCLEOTIDE SEQUENCE [LARGE SCALE GENOMIC DNA]</scope>
    <source>
        <strain evidence="2 3">CBS 389.68</strain>
    </source>
</reference>
<dbReference type="PANTHER" id="PTHR12817:SF0">
    <property type="entry name" value="GEO08327P1"/>
    <property type="match status" value="1"/>
</dbReference>
<dbReference type="SUPFAM" id="SSF111126">
    <property type="entry name" value="Ligand-binding domain in the NO signalling and Golgi transport"/>
    <property type="match status" value="1"/>
</dbReference>
<dbReference type="STRING" id="341454.A0A4S2N7U8"/>
<dbReference type="OrthoDB" id="941624at2759"/>